<gene>
    <name evidence="1" type="ORF">L3Q82_021021</name>
</gene>
<accession>A0ACB8X489</accession>
<keyword evidence="2" id="KW-1185">Reference proteome</keyword>
<dbReference type="Proteomes" id="UP000831701">
    <property type="component" value="Chromosome 3"/>
</dbReference>
<proteinExistence type="predicted"/>
<dbReference type="EMBL" id="CM041533">
    <property type="protein sequence ID" value="KAI3374710.1"/>
    <property type="molecule type" value="Genomic_DNA"/>
</dbReference>
<organism evidence="1 2">
    <name type="scientific">Scortum barcoo</name>
    <name type="common">barcoo grunter</name>
    <dbReference type="NCBI Taxonomy" id="214431"/>
    <lineage>
        <taxon>Eukaryota</taxon>
        <taxon>Metazoa</taxon>
        <taxon>Chordata</taxon>
        <taxon>Craniata</taxon>
        <taxon>Vertebrata</taxon>
        <taxon>Euteleostomi</taxon>
        <taxon>Actinopterygii</taxon>
        <taxon>Neopterygii</taxon>
        <taxon>Teleostei</taxon>
        <taxon>Neoteleostei</taxon>
        <taxon>Acanthomorphata</taxon>
        <taxon>Eupercaria</taxon>
        <taxon>Centrarchiformes</taxon>
        <taxon>Terapontoidei</taxon>
        <taxon>Terapontidae</taxon>
        <taxon>Scortum</taxon>
    </lineage>
</organism>
<name>A0ACB8X489_9TELE</name>
<reference evidence="1" key="1">
    <citation type="submission" date="2022-04" db="EMBL/GenBank/DDBJ databases">
        <title>Jade perch genome.</title>
        <authorList>
            <person name="Chao B."/>
        </authorList>
    </citation>
    <scope>NUCLEOTIDE SEQUENCE</scope>
    <source>
        <strain evidence="1">CB-2022</strain>
    </source>
</reference>
<feature type="non-terminal residue" evidence="1">
    <location>
        <position position="1"/>
    </location>
</feature>
<evidence type="ECO:0000313" key="2">
    <source>
        <dbReference type="Proteomes" id="UP000831701"/>
    </source>
</evidence>
<evidence type="ECO:0000313" key="1">
    <source>
        <dbReference type="EMBL" id="KAI3374710.1"/>
    </source>
</evidence>
<comment type="caution">
    <text evidence="1">The sequence shown here is derived from an EMBL/GenBank/DDBJ whole genome shotgun (WGS) entry which is preliminary data.</text>
</comment>
<sequence length="361" mass="40330">QEERQEENQEERQEENQEERQEENREERQEERQEEKRQEERQEVRPLGELQAVRSEVELREFPVPVTVCCFGLCWSSVSLLVSAGLSPPSRSHLVAAQMYRAPVRPQRSPGAPRPDGRFPSPACGWGFPGIRSPYGGSPRGGPAHSPRSPAYSPSSYRGCWDGSPSSGFGSRPRGSWRSGGSRGFGGQNWRRGGGFRRSQSFSPASSHNFQVKSVFKVQDLDWVSLNLQTLQWRNISALRCSRIPGRPCSRWQPQTGGRADRKQTVMLLPGNNNRLMNNNNKQQQLSEPAPTLLLPQAITSKEEDTSPPPPLTPPTTITAAQRQCSGAVRITFLDFSSAFNTIQPLQPLLLRDKLTEMGVG</sequence>
<protein>
    <submittedName>
        <fullName evidence="1">Uncharacterized protein</fullName>
    </submittedName>
</protein>